<dbReference type="InterPro" id="IPR000286">
    <property type="entry name" value="HDACs"/>
</dbReference>
<reference evidence="3" key="1">
    <citation type="submission" date="2022-01" db="EMBL/GenBank/DDBJ databases">
        <authorList>
            <person name="Jo J.-H."/>
            <person name="Im W.-T."/>
        </authorList>
    </citation>
    <scope>NUCLEOTIDE SEQUENCE</scope>
    <source>
        <strain evidence="3">I2-34</strain>
    </source>
</reference>
<keyword evidence="4" id="KW-1185">Reference proteome</keyword>
<evidence type="ECO:0000259" key="2">
    <source>
        <dbReference type="Pfam" id="PF00850"/>
    </source>
</evidence>
<dbReference type="Pfam" id="PF00850">
    <property type="entry name" value="Hist_deacetyl"/>
    <property type="match status" value="1"/>
</dbReference>
<comment type="similarity">
    <text evidence="1">Belongs to the histone deacetylase family.</text>
</comment>
<dbReference type="RefSeq" id="WP_237827233.1">
    <property type="nucleotide sequence ID" value="NZ_JAKLTQ010000032.1"/>
</dbReference>
<dbReference type="Proteomes" id="UP001165368">
    <property type="component" value="Unassembled WGS sequence"/>
</dbReference>
<dbReference type="PRINTS" id="PR01270">
    <property type="entry name" value="HDASUPER"/>
</dbReference>
<dbReference type="PANTHER" id="PTHR10625:SF31">
    <property type="entry name" value="HISTONE DEACETYLASE DOMAIN-CONTAINING PROTEIN"/>
    <property type="match status" value="1"/>
</dbReference>
<organism evidence="3 4">
    <name type="scientific">Arthrobacter hankyongi</name>
    <dbReference type="NCBI Taxonomy" id="2904801"/>
    <lineage>
        <taxon>Bacteria</taxon>
        <taxon>Bacillati</taxon>
        <taxon>Actinomycetota</taxon>
        <taxon>Actinomycetes</taxon>
        <taxon>Micrococcales</taxon>
        <taxon>Micrococcaceae</taxon>
        <taxon>Arthrobacter</taxon>
    </lineage>
</organism>
<dbReference type="PANTHER" id="PTHR10625">
    <property type="entry name" value="HISTONE DEACETYLASE HDAC1-RELATED"/>
    <property type="match status" value="1"/>
</dbReference>
<dbReference type="InterPro" id="IPR023801">
    <property type="entry name" value="His_deacetylse_dom"/>
</dbReference>
<dbReference type="InterPro" id="IPR023696">
    <property type="entry name" value="Ureohydrolase_dom_sf"/>
</dbReference>
<dbReference type="EMBL" id="JAKLTQ010000032">
    <property type="protein sequence ID" value="MCG2624815.1"/>
    <property type="molecule type" value="Genomic_DNA"/>
</dbReference>
<evidence type="ECO:0000313" key="3">
    <source>
        <dbReference type="EMBL" id="MCG2624815.1"/>
    </source>
</evidence>
<sequence>MTTGWIWHEAFNWHNTGNGSGFFPPGGFIQPYEAFDSPATKGRFAALVEVSGFDKQMKRLDATEVTDEEILRVHTADYLRRLKALDPTGGDAGENADFGPQGLRIARLAAGAVANAVRGVLSGEVSNAYALVRPAGHHAEPDRGRGYCILANTSIAARIAQEDFGIKRIAIVDWDVHHGNGTQKIFWEDPNVLTVSLHQDRLYPVDSGFREETGGPGAEGSVLNVPLPAGTGDGGYVRAVEHVVIPALQRFEPELIIVGSGMDAAVTDPLGRMMVTSDGFRRMSRLVIQAAAELSGGRLVFAHEGGYSAHYVPFCGMAVLEELTGVKSAVDDPYLVFFQNYPQRFIEPWQEEAIQQAALLARRVPVPVA</sequence>
<dbReference type="InterPro" id="IPR037138">
    <property type="entry name" value="His_deacetylse_dom_sf"/>
</dbReference>
<comment type="caution">
    <text evidence="3">The sequence shown here is derived from an EMBL/GenBank/DDBJ whole genome shotgun (WGS) entry which is preliminary data.</text>
</comment>
<gene>
    <name evidence="3" type="ORF">LVY72_23275</name>
</gene>
<dbReference type="SUPFAM" id="SSF52768">
    <property type="entry name" value="Arginase/deacetylase"/>
    <property type="match status" value="1"/>
</dbReference>
<protein>
    <submittedName>
        <fullName evidence="3">Class II histone deacetylase</fullName>
    </submittedName>
</protein>
<evidence type="ECO:0000256" key="1">
    <source>
        <dbReference type="ARBA" id="ARBA00005947"/>
    </source>
</evidence>
<feature type="domain" description="Histone deacetylase" evidence="2">
    <location>
        <begin position="47"/>
        <end position="320"/>
    </location>
</feature>
<evidence type="ECO:0000313" key="4">
    <source>
        <dbReference type="Proteomes" id="UP001165368"/>
    </source>
</evidence>
<accession>A0ABS9LDS3</accession>
<name>A0ABS9LDS3_9MICC</name>
<proteinExistence type="inferred from homology"/>
<dbReference type="Gene3D" id="3.40.800.20">
    <property type="entry name" value="Histone deacetylase domain"/>
    <property type="match status" value="1"/>
</dbReference>
<dbReference type="CDD" id="cd09996">
    <property type="entry name" value="HDAC_classII_1"/>
    <property type="match status" value="1"/>
</dbReference>